<keyword evidence="3" id="KW-0479">Metal-binding</keyword>
<dbReference type="PANTHER" id="PTHR24291">
    <property type="entry name" value="CYTOCHROME P450 FAMILY 4"/>
    <property type="match status" value="1"/>
</dbReference>
<dbReference type="GO" id="GO:0020037">
    <property type="term" value="F:heme binding"/>
    <property type="evidence" value="ECO:0007669"/>
    <property type="project" value="InterPro"/>
</dbReference>
<dbReference type="InterPro" id="IPR050196">
    <property type="entry name" value="Cytochrome_P450_Monoox"/>
</dbReference>
<dbReference type="InterPro" id="IPR036396">
    <property type="entry name" value="Cyt_P450_sf"/>
</dbReference>
<dbReference type="PRINTS" id="PR00463">
    <property type="entry name" value="EP450I"/>
</dbReference>
<evidence type="ECO:0000256" key="2">
    <source>
        <dbReference type="ARBA" id="ARBA00022617"/>
    </source>
</evidence>
<comment type="similarity">
    <text evidence="1">Belongs to the cytochrome P450 family.</text>
</comment>
<dbReference type="PANTHER" id="PTHR24291:SF50">
    <property type="entry name" value="BIFUNCTIONAL ALBAFLAVENONE MONOOXYGENASE_TERPENE SYNTHASE"/>
    <property type="match status" value="1"/>
</dbReference>
<evidence type="ECO:0008006" key="8">
    <source>
        <dbReference type="Google" id="ProtNLM"/>
    </source>
</evidence>
<reference evidence="7" key="1">
    <citation type="submission" date="2018-06" db="EMBL/GenBank/DDBJ databases">
        <authorList>
            <person name="Zhirakovskaya E."/>
        </authorList>
    </citation>
    <scope>NUCLEOTIDE SEQUENCE</scope>
</reference>
<dbReference type="GO" id="GO:0016705">
    <property type="term" value="F:oxidoreductase activity, acting on paired donors, with incorporation or reduction of molecular oxygen"/>
    <property type="evidence" value="ECO:0007669"/>
    <property type="project" value="InterPro"/>
</dbReference>
<protein>
    <recommendedName>
        <fullName evidence="8">Cytochrome P450</fullName>
    </recommendedName>
</protein>
<dbReference type="InterPro" id="IPR017972">
    <property type="entry name" value="Cyt_P450_CS"/>
</dbReference>
<keyword evidence="5" id="KW-0408">Iron</keyword>
<dbReference type="Gene3D" id="1.10.630.10">
    <property type="entry name" value="Cytochrome P450"/>
    <property type="match status" value="1"/>
</dbReference>
<sequence>MSEVAKSMTLAPGPDEPLTIDIDIESQTAMAKLLNQYGNIVKLNDEKRKNLSYLITDPDAIKYILISNHKNYNKGPGFERVKMLLGNGIIVSDGEFWRRQRTMIQPAFNRRDILQLCEMIKSATQQLIPKWKKLAETGESIDITTEMSAFALEVILRALISDDLDTIITEQGKNPFSFLVDDPTRDLSVAMKFRQTGKLIQKVIDTRRDSPCARQDLLNALMSAADKDGEGMSDKEIIDEVMTMIIAGHETSAGTLNWVWYELSQHPESETQAYNEAVEYVENDSIITDDIPKLSFIKQCIDEALRLYPPVWLFSRKAIGDDEVLGYSVPAGTNIFLSPYFTHRDPKLWDKPDIFYPQRFADDGAHLKHKFAFIPFSAGSRRCIGEYLSYVEMQAHLSILLKHFKLKAIPGQNIEIEPAINLRTKHSIMMQVSLR</sequence>
<gene>
    <name evidence="7" type="ORF">MNBD_GAMMA05-1125</name>
</gene>
<dbReference type="GO" id="GO:0004497">
    <property type="term" value="F:monooxygenase activity"/>
    <property type="evidence" value="ECO:0007669"/>
    <property type="project" value="UniProtKB-KW"/>
</dbReference>
<dbReference type="EMBL" id="UOFE01000033">
    <property type="protein sequence ID" value="VAW53194.1"/>
    <property type="molecule type" value="Genomic_DNA"/>
</dbReference>
<dbReference type="PRINTS" id="PR00385">
    <property type="entry name" value="P450"/>
</dbReference>
<evidence type="ECO:0000256" key="6">
    <source>
        <dbReference type="ARBA" id="ARBA00023033"/>
    </source>
</evidence>
<evidence type="ECO:0000256" key="4">
    <source>
        <dbReference type="ARBA" id="ARBA00023002"/>
    </source>
</evidence>
<evidence type="ECO:0000256" key="3">
    <source>
        <dbReference type="ARBA" id="ARBA00022723"/>
    </source>
</evidence>
<dbReference type="Pfam" id="PF00067">
    <property type="entry name" value="p450"/>
    <property type="match status" value="1"/>
</dbReference>
<evidence type="ECO:0000313" key="7">
    <source>
        <dbReference type="EMBL" id="VAW53194.1"/>
    </source>
</evidence>
<dbReference type="InterPro" id="IPR002401">
    <property type="entry name" value="Cyt_P450_E_grp-I"/>
</dbReference>
<accession>A0A3B0XB51</accession>
<dbReference type="AlphaFoldDB" id="A0A3B0XB51"/>
<keyword evidence="6" id="KW-0503">Monooxygenase</keyword>
<dbReference type="PROSITE" id="PS00086">
    <property type="entry name" value="CYTOCHROME_P450"/>
    <property type="match status" value="1"/>
</dbReference>
<dbReference type="InterPro" id="IPR001128">
    <property type="entry name" value="Cyt_P450"/>
</dbReference>
<name>A0A3B0XB51_9ZZZZ</name>
<evidence type="ECO:0000256" key="1">
    <source>
        <dbReference type="ARBA" id="ARBA00010617"/>
    </source>
</evidence>
<dbReference type="SUPFAM" id="SSF48264">
    <property type="entry name" value="Cytochrome P450"/>
    <property type="match status" value="1"/>
</dbReference>
<dbReference type="CDD" id="cd20620">
    <property type="entry name" value="CYP132-like"/>
    <property type="match status" value="1"/>
</dbReference>
<dbReference type="GO" id="GO:0005506">
    <property type="term" value="F:iron ion binding"/>
    <property type="evidence" value="ECO:0007669"/>
    <property type="project" value="InterPro"/>
</dbReference>
<organism evidence="7">
    <name type="scientific">hydrothermal vent metagenome</name>
    <dbReference type="NCBI Taxonomy" id="652676"/>
    <lineage>
        <taxon>unclassified sequences</taxon>
        <taxon>metagenomes</taxon>
        <taxon>ecological metagenomes</taxon>
    </lineage>
</organism>
<proteinExistence type="inferred from homology"/>
<keyword evidence="2" id="KW-0349">Heme</keyword>
<keyword evidence="4" id="KW-0560">Oxidoreductase</keyword>
<evidence type="ECO:0000256" key="5">
    <source>
        <dbReference type="ARBA" id="ARBA00023004"/>
    </source>
</evidence>